<organism evidence="10 11">
    <name type="scientific">Aquibacillus salsiterrae</name>
    <dbReference type="NCBI Taxonomy" id="2950439"/>
    <lineage>
        <taxon>Bacteria</taxon>
        <taxon>Bacillati</taxon>
        <taxon>Bacillota</taxon>
        <taxon>Bacilli</taxon>
        <taxon>Bacillales</taxon>
        <taxon>Bacillaceae</taxon>
        <taxon>Aquibacillus</taxon>
    </lineage>
</organism>
<dbReference type="GO" id="GO:0005886">
    <property type="term" value="C:plasma membrane"/>
    <property type="evidence" value="ECO:0007669"/>
    <property type="project" value="UniProtKB-SubCell"/>
</dbReference>
<keyword evidence="2" id="KW-1003">Cell membrane</keyword>
<keyword evidence="7" id="KW-0175">Coiled coil</keyword>
<accession>A0A9X3WD04</accession>
<comment type="subcellular location">
    <subcellularLocation>
        <location evidence="1">Cell membrane</location>
        <topology evidence="1">Multi-pass membrane protein</topology>
    </subcellularLocation>
    <subcellularLocation>
        <location evidence="6">Membrane</location>
        <topology evidence="6">Multi-pass membrane protein</topology>
    </subcellularLocation>
</comment>
<dbReference type="AlphaFoldDB" id="A0A9X3WD04"/>
<dbReference type="Gene3D" id="1.20.120.20">
    <property type="entry name" value="Apolipoprotein"/>
    <property type="match status" value="1"/>
</dbReference>
<feature type="transmembrane region" description="Helical" evidence="8">
    <location>
        <begin position="156"/>
        <end position="178"/>
    </location>
</feature>
<comment type="caution">
    <text evidence="10">The sequence shown here is derived from an EMBL/GenBank/DDBJ whole genome shotgun (WGS) entry which is preliminary data.</text>
</comment>
<dbReference type="EMBL" id="JAMQKC010000008">
    <property type="protein sequence ID" value="MDC3417312.1"/>
    <property type="molecule type" value="Genomic_DNA"/>
</dbReference>
<dbReference type="GO" id="GO:0015031">
    <property type="term" value="P:protein transport"/>
    <property type="evidence" value="ECO:0007669"/>
    <property type="project" value="UniProtKB-KW"/>
</dbReference>
<evidence type="ECO:0000256" key="7">
    <source>
        <dbReference type="SAM" id="Coils"/>
    </source>
</evidence>
<feature type="domain" description="MotA/TolQ/ExbB proton channel" evidence="9">
    <location>
        <begin position="107"/>
        <end position="180"/>
    </location>
</feature>
<evidence type="ECO:0000256" key="8">
    <source>
        <dbReference type="SAM" id="Phobius"/>
    </source>
</evidence>
<evidence type="ECO:0000256" key="6">
    <source>
        <dbReference type="RuleBase" id="RU004057"/>
    </source>
</evidence>
<evidence type="ECO:0000256" key="5">
    <source>
        <dbReference type="ARBA" id="ARBA00023136"/>
    </source>
</evidence>
<evidence type="ECO:0000313" key="10">
    <source>
        <dbReference type="EMBL" id="MDC3417312.1"/>
    </source>
</evidence>
<name>A0A9X3WD04_9BACI</name>
<reference evidence="10" key="1">
    <citation type="submission" date="2022-06" db="EMBL/GenBank/DDBJ databases">
        <title>Aquibacillus sp. a new bacterium isolated from soil saline samples.</title>
        <authorList>
            <person name="Galisteo C."/>
            <person name="De La Haba R."/>
            <person name="Sanchez-Porro C."/>
            <person name="Ventosa A."/>
        </authorList>
    </citation>
    <scope>NUCLEOTIDE SEQUENCE</scope>
    <source>
        <strain evidence="10">3ASR75-54</strain>
    </source>
</reference>
<gene>
    <name evidence="10" type="ORF">NC799_10445</name>
</gene>
<keyword evidence="6" id="KW-0653">Protein transport</keyword>
<feature type="transmembrane region" description="Helical" evidence="8">
    <location>
        <begin position="26"/>
        <end position="47"/>
    </location>
</feature>
<evidence type="ECO:0000256" key="3">
    <source>
        <dbReference type="ARBA" id="ARBA00022692"/>
    </source>
</evidence>
<dbReference type="InterPro" id="IPR002898">
    <property type="entry name" value="MotA_ExbB_proton_chnl"/>
</dbReference>
<dbReference type="Proteomes" id="UP001145069">
    <property type="component" value="Unassembled WGS sequence"/>
</dbReference>
<evidence type="ECO:0000313" key="11">
    <source>
        <dbReference type="Proteomes" id="UP001145069"/>
    </source>
</evidence>
<dbReference type="Gene3D" id="1.10.287.950">
    <property type="entry name" value="Methyl-accepting chemotaxis protein"/>
    <property type="match status" value="1"/>
</dbReference>
<dbReference type="SUPFAM" id="SSF58104">
    <property type="entry name" value="Methyl-accepting chemotaxis protein (MCP) signaling domain"/>
    <property type="match status" value="1"/>
</dbReference>
<feature type="coiled-coil region" evidence="7">
    <location>
        <begin position="545"/>
        <end position="594"/>
    </location>
</feature>
<evidence type="ECO:0000256" key="4">
    <source>
        <dbReference type="ARBA" id="ARBA00022989"/>
    </source>
</evidence>
<keyword evidence="6" id="KW-0813">Transport</keyword>
<keyword evidence="3 8" id="KW-0812">Transmembrane</keyword>
<evidence type="ECO:0000259" key="9">
    <source>
        <dbReference type="Pfam" id="PF01618"/>
    </source>
</evidence>
<sequence length="607" mass="69034">MLETILKLFTSEQKAEAILSNSTIELVFTILFLTFVVAVFIHLSLFAKLKKIRNYLRHTNRMDVDPLRSFKEEFERNQKQEAIKVETFVQDKFSGWRIFNVPVVSLIKMIQATVSIFILIGVLGTFIGLTMSLGNISSSGDQLVENVANVLSGIDVAFYTSIAGMGLSLIMTVLIKAFNSEYLLTDIMLKVESTLSEEEQNGMGRLITVSEAINHSIGKLQETNQESLLSIVTAFDGFKEYTAGLQQSAEDLAKFNDGLSKNLKDFQVLFDSLKEVTNGIADGTNRLNENFGQLFDYFKQMDSRNERMAKLFEDTYEKAKETSKAQTNTLKQFEGSVEDLKSFTASILDKQEVSSQSLEKINQKNYELVEKLEKHNKEFKQIFGSDISSKLAGITSYLSELSGEFNKFGDSIVHLPEALQTINQAQLEYKHLFSDRMEELKQFNRDFHNHLKAHSSDSIAFEKHLLEATNTYEQVGIKNNQLIHEINATITQMNHSFNQKENQMEASVTILKDTLSNYVMNLEGTLGDKLDKVVRSFHDYIDQTNQGLKKEFKELRVVNEEIQQSSNRYAQQTFSELNQEIHRLNQHLEGLSRQATATPTARLGQHD</sequence>
<dbReference type="Pfam" id="PF01618">
    <property type="entry name" value="MotA_ExbB"/>
    <property type="match status" value="1"/>
</dbReference>
<comment type="similarity">
    <text evidence="6">Belongs to the exbB/tolQ family.</text>
</comment>
<keyword evidence="4 8" id="KW-1133">Transmembrane helix</keyword>
<keyword evidence="11" id="KW-1185">Reference proteome</keyword>
<protein>
    <submittedName>
        <fullName evidence="10">MotA/TolQ/ExbB proton channel family protein</fullName>
    </submittedName>
</protein>
<proteinExistence type="inferred from homology"/>
<evidence type="ECO:0000256" key="1">
    <source>
        <dbReference type="ARBA" id="ARBA00004651"/>
    </source>
</evidence>
<keyword evidence="5 8" id="KW-0472">Membrane</keyword>
<evidence type="ECO:0000256" key="2">
    <source>
        <dbReference type="ARBA" id="ARBA00022475"/>
    </source>
</evidence>
<dbReference type="RefSeq" id="WP_272446380.1">
    <property type="nucleotide sequence ID" value="NZ_JAMQKC010000008.1"/>
</dbReference>
<feature type="transmembrane region" description="Helical" evidence="8">
    <location>
        <begin position="116"/>
        <end position="136"/>
    </location>
</feature>